<feature type="transmembrane region" description="Helical" evidence="1">
    <location>
        <begin position="396"/>
        <end position="418"/>
    </location>
</feature>
<feature type="transmembrane region" description="Helical" evidence="1">
    <location>
        <begin position="184"/>
        <end position="206"/>
    </location>
</feature>
<feature type="transmembrane region" description="Helical" evidence="1">
    <location>
        <begin position="155"/>
        <end position="172"/>
    </location>
</feature>
<feature type="transmembrane region" description="Helical" evidence="1">
    <location>
        <begin position="57"/>
        <end position="81"/>
    </location>
</feature>
<dbReference type="AlphaFoldDB" id="A0A429YUR7"/>
<evidence type="ECO:0000313" key="3">
    <source>
        <dbReference type="Proteomes" id="UP000278398"/>
    </source>
</evidence>
<sequence>MDKFARPLPPHPAMAYPPPWLADRREVALRFSVWTYAPLLAALMLRIASGPTADLSYVALAAYALAGRPHALRALAMSWLFSMISTGIAPDAAYAAIGRYAVLGGAALSMLVHGGLFKGSPRGGGMVLATILLGLFLVLHSYFISPMVDVSVLKAVSWAVATTTILSAWTGLTPAERDRAARELFGFLVLVLLVSLPLLVLPLGYLRNGTGFQGVLNHPQAFGPTMALLGAWAAARLLGEPRPSWSSVGLLGLCLFAVLASEARTAGFAMVLGIAISMFAAPGFSGQPIRRLLPGLRSTRLWTAFFAALLAGLVLAPLIADRVGHYITKSGRAGSGSIFEVYDRSRGRLINQMTENIIKRPLTGNGFGIASEPALMQVKRDPILGLPIGASIEKGVLPLAIIEEVGISGALLVVTWFFSLMRNAGRGGIAPFAVGLTAIILNFGEATLFSAGGLGLLLLLLLGWGGTSARPAMNARHLG</sequence>
<dbReference type="OrthoDB" id="7068559at2"/>
<dbReference type="RefSeq" id="WP_126701128.1">
    <property type="nucleotide sequence ID" value="NZ_RWKW01000063.1"/>
</dbReference>
<feature type="transmembrane region" description="Helical" evidence="1">
    <location>
        <begin position="267"/>
        <end position="289"/>
    </location>
</feature>
<accession>A0A429YUR7</accession>
<feature type="transmembrane region" description="Helical" evidence="1">
    <location>
        <begin position="93"/>
        <end position="112"/>
    </location>
</feature>
<dbReference type="EMBL" id="RWKW01000063">
    <property type="protein sequence ID" value="RST85170.1"/>
    <property type="molecule type" value="Genomic_DNA"/>
</dbReference>
<feature type="transmembrane region" description="Helical" evidence="1">
    <location>
        <begin position="245"/>
        <end position="261"/>
    </location>
</feature>
<keyword evidence="3" id="KW-1185">Reference proteome</keyword>
<name>A0A429YUR7_9HYPH</name>
<feature type="transmembrane region" description="Helical" evidence="1">
    <location>
        <begin position="301"/>
        <end position="320"/>
    </location>
</feature>
<feature type="transmembrane region" description="Helical" evidence="1">
    <location>
        <begin position="27"/>
        <end position="45"/>
    </location>
</feature>
<evidence type="ECO:0000256" key="1">
    <source>
        <dbReference type="SAM" id="Phobius"/>
    </source>
</evidence>
<dbReference type="Proteomes" id="UP000278398">
    <property type="component" value="Unassembled WGS sequence"/>
</dbReference>
<evidence type="ECO:0008006" key="4">
    <source>
        <dbReference type="Google" id="ProtNLM"/>
    </source>
</evidence>
<protein>
    <recommendedName>
        <fullName evidence="4">O-antigen ligase</fullName>
    </recommendedName>
</protein>
<proteinExistence type="predicted"/>
<feature type="transmembrane region" description="Helical" evidence="1">
    <location>
        <begin position="124"/>
        <end position="143"/>
    </location>
</feature>
<keyword evidence="1" id="KW-0812">Transmembrane</keyword>
<comment type="caution">
    <text evidence="2">The sequence shown here is derived from an EMBL/GenBank/DDBJ whole genome shotgun (WGS) entry which is preliminary data.</text>
</comment>
<keyword evidence="1" id="KW-0472">Membrane</keyword>
<reference evidence="2 3" key="1">
    <citation type="submission" date="2018-12" db="EMBL/GenBank/DDBJ databases">
        <title>Mesorhizobium carbonis sp. nov., isolated from coal mine water.</title>
        <authorList>
            <person name="Xin W."/>
            <person name="Xu Z."/>
            <person name="Xiang F."/>
            <person name="Zhang J."/>
            <person name="Xi L."/>
            <person name="Liu J."/>
        </authorList>
    </citation>
    <scope>NUCLEOTIDE SEQUENCE [LARGE SCALE GENOMIC DNA]</scope>
    <source>
        <strain evidence="2 3">B2.3</strain>
    </source>
</reference>
<feature type="transmembrane region" description="Helical" evidence="1">
    <location>
        <begin position="221"/>
        <end position="238"/>
    </location>
</feature>
<organism evidence="2 3">
    <name type="scientific">Aquibium carbonis</name>
    <dbReference type="NCBI Taxonomy" id="2495581"/>
    <lineage>
        <taxon>Bacteria</taxon>
        <taxon>Pseudomonadati</taxon>
        <taxon>Pseudomonadota</taxon>
        <taxon>Alphaproteobacteria</taxon>
        <taxon>Hyphomicrobiales</taxon>
        <taxon>Phyllobacteriaceae</taxon>
        <taxon>Aquibium</taxon>
    </lineage>
</organism>
<evidence type="ECO:0000313" key="2">
    <source>
        <dbReference type="EMBL" id="RST85170.1"/>
    </source>
</evidence>
<feature type="transmembrane region" description="Helical" evidence="1">
    <location>
        <begin position="425"/>
        <end position="443"/>
    </location>
</feature>
<keyword evidence="1" id="KW-1133">Transmembrane helix</keyword>
<gene>
    <name evidence="2" type="ORF">EJC49_16970</name>
</gene>
<feature type="transmembrane region" description="Helical" evidence="1">
    <location>
        <begin position="449"/>
        <end position="467"/>
    </location>
</feature>